<feature type="transmembrane region" description="Helical" evidence="1">
    <location>
        <begin position="921"/>
        <end position="942"/>
    </location>
</feature>
<feature type="transmembrane region" description="Helical" evidence="1">
    <location>
        <begin position="475"/>
        <end position="494"/>
    </location>
</feature>
<dbReference type="AlphaFoldDB" id="A0A388LQJ7"/>
<sequence>MATAAGLLSMEASARRLSGGSLSGLTGSSASSSLAAESRFSPNPFQYNGRVALALIPCLLVVLGDAGQVAVGTLTIGLLITYILDVFDMKEGSFFALWLTAMGVSVSLILAGVGFFPFLSRTVYMLFLGSSVAVVFLAALWISIQYKWLQLQHPGVVLAIERLLFATCPILGAAVQTWAVVATVGIGKAPFYLHVILSAFFWLFSIPHSSSFRSKSERSYGGRLPQESLILGPLESAVHAGALLFLPMIFYYGTHYPTIISSFPLREIDCLLLVFVPVLFLLYASTRGGLWWLCGAQDFQRTRLVIGAVALAVVVGCLEFRVVFRSFSGYIHIEAPFSYVLVSIAMYGMAISFAGYALGLYRDAVTLPFVTILLVVSAVSVCITLGMPALFLPAPAAAAAYLAQFLSSKNMMSYLIHVVGVVATVLWFLVNHFWHVSVAIGGQQLQVIVILLVVNAAIAFSIPGLALVTMKLAKHVVSALLIFQGVLVCALENVMYNNNLEEEELYPSYLVVATSVLGILVTRRLDSDGKLGRWPYWILFCLYIAKLSMIVLTSKYVLWEMTVLLMAVTPSILLFRDKTHGKMKVIYGWLNVGLIVAAVVFCRYTIFDAIVWWAGIRPSDGVMLGAMVFTAGVGFVPMVMYQFSHLQSARRAVVLVISAGLLMMFIRPSLPFSLGFVWDPHYWVAYDDYNSIYSDMEITAGWPAWLLVAMVMGSLAGATSAVPIQHQASVRLWYAVGMGLSVGVYLCAQFFGEAPLLHALLVGSMMCASVFIVFAWYPSSWSPRVLPWVFALFVALLPMMYLLEGRALHKAEAFAKEVEDEWDDWRGVEDFHKQAVILGGLRTSLVGLYAAVCLLMALTIKLKLAAMLKAGVIAPSKAASGSEPTSSKSHVFMGQHRVVQQRRTISSVLTTKKMATEGGSWMPGVGNVATLLSFALCLLLNFELTRGVDRAIFVLAPILLLLNQDVNLVRGFGDRQRYFPLTAAVSIYLAISALCRIIQECFDLRGAAGVASPNVSDVGWWWIVKNGLLLVISLPNHTIFNKFMWDYSRLSNVILLCITPLNILSIVFSDITTIRVLGVIGMVYATVQFFISRHVRIMGLKYI</sequence>
<dbReference type="Proteomes" id="UP000265515">
    <property type="component" value="Unassembled WGS sequence"/>
</dbReference>
<feature type="transmembrane region" description="Helical" evidence="1">
    <location>
        <begin position="229"/>
        <end position="252"/>
    </location>
</feature>
<feature type="transmembrane region" description="Helical" evidence="1">
    <location>
        <begin position="698"/>
        <end position="720"/>
    </location>
</feature>
<feature type="transmembrane region" description="Helical" evidence="1">
    <location>
        <begin position="948"/>
        <end position="966"/>
    </location>
</feature>
<feature type="transmembrane region" description="Helical" evidence="1">
    <location>
        <begin position="191"/>
        <end position="208"/>
    </location>
</feature>
<feature type="transmembrane region" description="Helical" evidence="1">
    <location>
        <begin position="304"/>
        <end position="324"/>
    </location>
</feature>
<feature type="transmembrane region" description="Helical" evidence="1">
    <location>
        <begin position="978"/>
        <end position="999"/>
    </location>
</feature>
<evidence type="ECO:0000313" key="3">
    <source>
        <dbReference type="Proteomes" id="UP000265515"/>
    </source>
</evidence>
<feature type="transmembrane region" description="Helical" evidence="1">
    <location>
        <begin position="51"/>
        <end position="84"/>
    </location>
</feature>
<dbReference type="OMA" id="SWTYRSD"/>
<feature type="transmembrane region" description="Helical" evidence="1">
    <location>
        <begin position="1074"/>
        <end position="1091"/>
    </location>
</feature>
<dbReference type="EMBL" id="BFEA01000482">
    <property type="protein sequence ID" value="GBG84594.1"/>
    <property type="molecule type" value="Genomic_DNA"/>
</dbReference>
<evidence type="ECO:0008006" key="4">
    <source>
        <dbReference type="Google" id="ProtNLM"/>
    </source>
</evidence>
<feature type="transmembrane region" description="Helical" evidence="1">
    <location>
        <begin position="835"/>
        <end position="860"/>
    </location>
</feature>
<feature type="transmembrane region" description="Helical" evidence="1">
    <location>
        <begin position="1019"/>
        <end position="1038"/>
    </location>
</feature>
<evidence type="ECO:0000256" key="1">
    <source>
        <dbReference type="SAM" id="Phobius"/>
    </source>
</evidence>
<keyword evidence="1" id="KW-0472">Membrane</keyword>
<keyword evidence="1" id="KW-0812">Transmembrane</keyword>
<feature type="transmembrane region" description="Helical" evidence="1">
    <location>
        <begin position="621"/>
        <end position="641"/>
    </location>
</feature>
<reference evidence="2 3" key="1">
    <citation type="journal article" date="2018" name="Cell">
        <title>The Chara Genome: Secondary Complexity and Implications for Plant Terrestrialization.</title>
        <authorList>
            <person name="Nishiyama T."/>
            <person name="Sakayama H."/>
            <person name="Vries J.D."/>
            <person name="Buschmann H."/>
            <person name="Saint-Marcoux D."/>
            <person name="Ullrich K.K."/>
            <person name="Haas F.B."/>
            <person name="Vanderstraeten L."/>
            <person name="Becker D."/>
            <person name="Lang D."/>
            <person name="Vosolsobe S."/>
            <person name="Rombauts S."/>
            <person name="Wilhelmsson P.K.I."/>
            <person name="Janitza P."/>
            <person name="Kern R."/>
            <person name="Heyl A."/>
            <person name="Rumpler F."/>
            <person name="Villalobos L.I.A.C."/>
            <person name="Clay J.M."/>
            <person name="Skokan R."/>
            <person name="Toyoda A."/>
            <person name="Suzuki Y."/>
            <person name="Kagoshima H."/>
            <person name="Schijlen E."/>
            <person name="Tajeshwar N."/>
            <person name="Catarino B."/>
            <person name="Hetherington A.J."/>
            <person name="Saltykova A."/>
            <person name="Bonnot C."/>
            <person name="Breuninger H."/>
            <person name="Symeonidi A."/>
            <person name="Radhakrishnan G.V."/>
            <person name="Van Nieuwerburgh F."/>
            <person name="Deforce D."/>
            <person name="Chang C."/>
            <person name="Karol K.G."/>
            <person name="Hedrich R."/>
            <person name="Ulvskov P."/>
            <person name="Glockner G."/>
            <person name="Delwiche C.F."/>
            <person name="Petrasek J."/>
            <person name="Van de Peer Y."/>
            <person name="Friml J."/>
            <person name="Beilby M."/>
            <person name="Dolan L."/>
            <person name="Kohara Y."/>
            <person name="Sugano S."/>
            <person name="Fujiyama A."/>
            <person name="Delaux P.-M."/>
            <person name="Quint M."/>
            <person name="TheiBen G."/>
            <person name="Hagemann M."/>
            <person name="Harholt J."/>
            <person name="Dunand C."/>
            <person name="Zachgo S."/>
            <person name="Langdale J."/>
            <person name="Maumus F."/>
            <person name="Straeten D.V.D."/>
            <person name="Gould S.B."/>
            <person name="Rensing S.A."/>
        </authorList>
    </citation>
    <scope>NUCLEOTIDE SEQUENCE [LARGE SCALE GENOMIC DNA]</scope>
    <source>
        <strain evidence="2 3">S276</strain>
    </source>
</reference>
<dbReference type="PANTHER" id="PTHR35313">
    <property type="entry name" value="NO EXINE FORMATION 1"/>
    <property type="match status" value="1"/>
</dbReference>
<feature type="transmembrane region" description="Helical" evidence="1">
    <location>
        <begin position="732"/>
        <end position="751"/>
    </location>
</feature>
<feature type="transmembrane region" description="Helical" evidence="1">
    <location>
        <begin position="558"/>
        <end position="575"/>
    </location>
</feature>
<feature type="transmembrane region" description="Helical" evidence="1">
    <location>
        <begin position="414"/>
        <end position="434"/>
    </location>
</feature>
<proteinExistence type="predicted"/>
<dbReference type="PANTHER" id="PTHR35313:SF1">
    <property type="entry name" value="NO EXINE FORMATION 1"/>
    <property type="match status" value="1"/>
</dbReference>
<feature type="transmembrane region" description="Helical" evidence="1">
    <location>
        <begin position="96"/>
        <end position="116"/>
    </location>
</feature>
<feature type="transmembrane region" description="Helical" evidence="1">
    <location>
        <begin position="587"/>
        <end position="615"/>
    </location>
</feature>
<feature type="transmembrane region" description="Helical" evidence="1">
    <location>
        <begin position="365"/>
        <end position="383"/>
    </location>
</feature>
<gene>
    <name evidence="2" type="ORF">CBR_g38877</name>
</gene>
<feature type="transmembrane region" description="Helical" evidence="1">
    <location>
        <begin position="534"/>
        <end position="552"/>
    </location>
</feature>
<feature type="transmembrane region" description="Helical" evidence="1">
    <location>
        <begin position="163"/>
        <end position="185"/>
    </location>
</feature>
<dbReference type="STRING" id="69332.A0A388LQJ7"/>
<evidence type="ECO:0000313" key="2">
    <source>
        <dbReference type="EMBL" id="GBG84594.1"/>
    </source>
</evidence>
<keyword evidence="3" id="KW-1185">Reference proteome</keyword>
<name>A0A388LQJ7_CHABU</name>
<feature type="transmembrane region" description="Helical" evidence="1">
    <location>
        <begin position="506"/>
        <end position="522"/>
    </location>
</feature>
<feature type="transmembrane region" description="Helical" evidence="1">
    <location>
        <begin position="1050"/>
        <end position="1068"/>
    </location>
</feature>
<feature type="transmembrane region" description="Helical" evidence="1">
    <location>
        <begin position="446"/>
        <end position="468"/>
    </location>
</feature>
<feature type="transmembrane region" description="Helical" evidence="1">
    <location>
        <begin position="272"/>
        <end position="292"/>
    </location>
</feature>
<protein>
    <recommendedName>
        <fullName evidence="4">No exine formation 1</fullName>
    </recommendedName>
</protein>
<dbReference type="OrthoDB" id="10046650at2759"/>
<organism evidence="2 3">
    <name type="scientific">Chara braunii</name>
    <name type="common">Braun's stonewort</name>
    <dbReference type="NCBI Taxonomy" id="69332"/>
    <lineage>
        <taxon>Eukaryota</taxon>
        <taxon>Viridiplantae</taxon>
        <taxon>Streptophyta</taxon>
        <taxon>Charophyceae</taxon>
        <taxon>Charales</taxon>
        <taxon>Characeae</taxon>
        <taxon>Chara</taxon>
    </lineage>
</organism>
<feature type="transmembrane region" description="Helical" evidence="1">
    <location>
        <begin position="757"/>
        <end position="778"/>
    </location>
</feature>
<feature type="transmembrane region" description="Helical" evidence="1">
    <location>
        <begin position="785"/>
        <end position="803"/>
    </location>
</feature>
<comment type="caution">
    <text evidence="2">The sequence shown here is derived from an EMBL/GenBank/DDBJ whole genome shotgun (WGS) entry which is preliminary data.</text>
</comment>
<feature type="transmembrane region" description="Helical" evidence="1">
    <location>
        <begin position="336"/>
        <end position="358"/>
    </location>
</feature>
<keyword evidence="1" id="KW-1133">Transmembrane helix</keyword>
<feature type="transmembrane region" description="Helical" evidence="1">
    <location>
        <begin position="653"/>
        <end position="678"/>
    </location>
</feature>
<accession>A0A388LQJ7</accession>
<feature type="transmembrane region" description="Helical" evidence="1">
    <location>
        <begin position="122"/>
        <end position="142"/>
    </location>
</feature>
<dbReference type="Gramene" id="GBG84594">
    <property type="protein sequence ID" value="GBG84594"/>
    <property type="gene ID" value="CBR_g38877"/>
</dbReference>